<dbReference type="InterPro" id="IPR050582">
    <property type="entry name" value="HAD-like_SerB"/>
</dbReference>
<dbReference type="RefSeq" id="WP_077589876.1">
    <property type="nucleotide sequence ID" value="NZ_CP019640.1"/>
</dbReference>
<protein>
    <submittedName>
        <fullName evidence="5">Haloacid dehalogenase</fullName>
    </submittedName>
</protein>
<organism evidence="5 6">
    <name type="scientific">Planococcus lenghuensis</name>
    <dbReference type="NCBI Taxonomy" id="2213202"/>
    <lineage>
        <taxon>Bacteria</taxon>
        <taxon>Bacillati</taxon>
        <taxon>Bacillota</taxon>
        <taxon>Bacilli</taxon>
        <taxon>Bacillales</taxon>
        <taxon>Caryophanaceae</taxon>
        <taxon>Planococcus</taxon>
    </lineage>
</organism>
<dbReference type="GO" id="GO:0046872">
    <property type="term" value="F:metal ion binding"/>
    <property type="evidence" value="ECO:0007669"/>
    <property type="project" value="UniProtKB-KW"/>
</dbReference>
<evidence type="ECO:0000256" key="4">
    <source>
        <dbReference type="ARBA" id="ARBA00022842"/>
    </source>
</evidence>
<dbReference type="Proteomes" id="UP000188184">
    <property type="component" value="Chromosome"/>
</dbReference>
<dbReference type="PANTHER" id="PTHR43344:SF13">
    <property type="entry name" value="PHOSPHATASE RV3661-RELATED"/>
    <property type="match status" value="1"/>
</dbReference>
<name>A0A1Q2L0K7_9BACL</name>
<comment type="similarity">
    <text evidence="1">Belongs to the HAD-like hydrolase superfamily. SerB family.</text>
</comment>
<dbReference type="Pfam" id="PF12710">
    <property type="entry name" value="HAD"/>
    <property type="match status" value="1"/>
</dbReference>
<evidence type="ECO:0000256" key="1">
    <source>
        <dbReference type="ARBA" id="ARBA00009184"/>
    </source>
</evidence>
<accession>A0A1Q2L0K7</accession>
<dbReference type="Gene3D" id="3.40.50.1000">
    <property type="entry name" value="HAD superfamily/HAD-like"/>
    <property type="match status" value="1"/>
</dbReference>
<keyword evidence="4" id="KW-0460">Magnesium</keyword>
<evidence type="ECO:0000313" key="5">
    <source>
        <dbReference type="EMBL" id="AQQ53978.1"/>
    </source>
</evidence>
<dbReference type="InterPro" id="IPR036412">
    <property type="entry name" value="HAD-like_sf"/>
</dbReference>
<dbReference type="AlphaFoldDB" id="A0A1Q2L0K7"/>
<dbReference type="InterPro" id="IPR006385">
    <property type="entry name" value="HAD_hydro_SerB1"/>
</dbReference>
<keyword evidence="3" id="KW-0378">Hydrolase</keyword>
<evidence type="ECO:0000256" key="3">
    <source>
        <dbReference type="ARBA" id="ARBA00022801"/>
    </source>
</evidence>
<dbReference type="SUPFAM" id="SSF56784">
    <property type="entry name" value="HAD-like"/>
    <property type="match status" value="1"/>
</dbReference>
<dbReference type="NCBIfam" id="TIGR01490">
    <property type="entry name" value="HAD-SF-IB-hyp1"/>
    <property type="match status" value="1"/>
</dbReference>
<dbReference type="KEGG" id="pmar:B0X71_13330"/>
<dbReference type="OrthoDB" id="9794212at2"/>
<evidence type="ECO:0000313" key="6">
    <source>
        <dbReference type="Proteomes" id="UP000188184"/>
    </source>
</evidence>
<sequence length="219" mass="25144">MRAAIFDFDGTLYAGETFDLLMNHLKYHPTHKNRYQKFYRAIMPPYIGYKLKLVPEAVMREKSMQAYLSAFHQLSETELTDYFREVADKMKDNLNQEVKKRMEKHAEQGDFVMLVSGAFTPLLDAVTADLPVDRVIGTQVSYPNGILDKRSPVRHIQSERKIEEIKAALGDREIDWNDSFAYSDSVSDLPILELAGNAVAVQPDERLRTIASKRGWEIL</sequence>
<reference evidence="5 6" key="1">
    <citation type="submission" date="2017-02" db="EMBL/GenBank/DDBJ databases">
        <title>The complete genomic sequence of a novel cold adapted crude oil-degrading bacterium Planococcus qaidamina Y42.</title>
        <authorList>
            <person name="Yang R."/>
        </authorList>
    </citation>
    <scope>NUCLEOTIDE SEQUENCE [LARGE SCALE GENOMIC DNA]</scope>
    <source>
        <strain evidence="5 6">Y42</strain>
    </source>
</reference>
<keyword evidence="6" id="KW-1185">Reference proteome</keyword>
<evidence type="ECO:0000256" key="2">
    <source>
        <dbReference type="ARBA" id="ARBA00022723"/>
    </source>
</evidence>
<dbReference type="NCBIfam" id="TIGR01488">
    <property type="entry name" value="HAD-SF-IB"/>
    <property type="match status" value="1"/>
</dbReference>
<gene>
    <name evidence="5" type="ORF">B0X71_13330</name>
</gene>
<dbReference type="EMBL" id="CP019640">
    <property type="protein sequence ID" value="AQQ53978.1"/>
    <property type="molecule type" value="Genomic_DNA"/>
</dbReference>
<proteinExistence type="inferred from homology"/>
<dbReference type="InterPro" id="IPR023214">
    <property type="entry name" value="HAD_sf"/>
</dbReference>
<keyword evidence="2" id="KW-0479">Metal-binding</keyword>
<dbReference type="Gene3D" id="1.20.1440.100">
    <property type="entry name" value="SG protein - dephosphorylation function"/>
    <property type="match status" value="1"/>
</dbReference>
<dbReference type="PANTHER" id="PTHR43344">
    <property type="entry name" value="PHOSPHOSERINE PHOSPHATASE"/>
    <property type="match status" value="1"/>
</dbReference>
<dbReference type="GO" id="GO:0016787">
    <property type="term" value="F:hydrolase activity"/>
    <property type="evidence" value="ECO:0007669"/>
    <property type="project" value="UniProtKB-KW"/>
</dbReference>